<sequence length="149" mass="16187">LIVTTIGIYAVVSLVCVVAAVIAALVYRTEQNRKCSQNSEYENQHENALFHPSSDSHADHHTILPTQAATGSTTTLVNIYTNPSTTTNDEDNSTNDNENTAPNDNIFSPADATTVNPETCRMRRCQSFSQPRRGTLREGSPVSSVSSQT</sequence>
<accession>A0A0B7BG03</accession>
<evidence type="ECO:0000256" key="2">
    <source>
        <dbReference type="SAM" id="Phobius"/>
    </source>
</evidence>
<dbReference type="EMBL" id="HACG01044376">
    <property type="protein sequence ID" value="CEK91241.1"/>
    <property type="molecule type" value="Transcribed_RNA"/>
</dbReference>
<reference evidence="3" key="1">
    <citation type="submission" date="2014-12" db="EMBL/GenBank/DDBJ databases">
        <title>Insight into the proteome of Arion vulgaris.</title>
        <authorList>
            <person name="Aradska J."/>
            <person name="Bulat T."/>
            <person name="Smidak R."/>
            <person name="Sarate P."/>
            <person name="Gangsoo J."/>
            <person name="Sialana F."/>
            <person name="Bilban M."/>
            <person name="Lubec G."/>
        </authorList>
    </citation>
    <scope>NUCLEOTIDE SEQUENCE</scope>
    <source>
        <tissue evidence="3">Skin</tissue>
    </source>
</reference>
<feature type="non-terminal residue" evidence="3">
    <location>
        <position position="149"/>
    </location>
</feature>
<keyword evidence="2" id="KW-0812">Transmembrane</keyword>
<feature type="non-terminal residue" evidence="3">
    <location>
        <position position="1"/>
    </location>
</feature>
<feature type="transmembrane region" description="Helical" evidence="2">
    <location>
        <begin position="6"/>
        <end position="27"/>
    </location>
</feature>
<evidence type="ECO:0000313" key="3">
    <source>
        <dbReference type="EMBL" id="CEK91241.1"/>
    </source>
</evidence>
<protein>
    <submittedName>
        <fullName evidence="3">Uncharacterized protein</fullName>
    </submittedName>
</protein>
<feature type="region of interest" description="Disordered" evidence="1">
    <location>
        <begin position="74"/>
        <end position="149"/>
    </location>
</feature>
<organism evidence="3">
    <name type="scientific">Arion vulgaris</name>
    <dbReference type="NCBI Taxonomy" id="1028688"/>
    <lineage>
        <taxon>Eukaryota</taxon>
        <taxon>Metazoa</taxon>
        <taxon>Spiralia</taxon>
        <taxon>Lophotrochozoa</taxon>
        <taxon>Mollusca</taxon>
        <taxon>Gastropoda</taxon>
        <taxon>Heterobranchia</taxon>
        <taxon>Euthyneura</taxon>
        <taxon>Panpulmonata</taxon>
        <taxon>Eupulmonata</taxon>
        <taxon>Stylommatophora</taxon>
        <taxon>Helicina</taxon>
        <taxon>Arionoidea</taxon>
        <taxon>Arionidae</taxon>
        <taxon>Arion</taxon>
    </lineage>
</organism>
<gene>
    <name evidence="3" type="primary">ORF181732</name>
</gene>
<keyword evidence="2" id="KW-1133">Transmembrane helix</keyword>
<evidence type="ECO:0000256" key="1">
    <source>
        <dbReference type="SAM" id="MobiDB-lite"/>
    </source>
</evidence>
<dbReference type="AlphaFoldDB" id="A0A0B7BG03"/>
<feature type="compositionally biased region" description="Polar residues" evidence="1">
    <location>
        <begin position="101"/>
        <end position="117"/>
    </location>
</feature>
<keyword evidence="2" id="KW-0472">Membrane</keyword>
<proteinExistence type="predicted"/>
<name>A0A0B7BG03_9EUPU</name>